<gene>
    <name evidence="2" type="ORF">GF1_11960</name>
</gene>
<dbReference type="KEGG" id="ddu:GF1_11960"/>
<reference evidence="2" key="1">
    <citation type="submission" date="2020-12" db="EMBL/GenBank/DDBJ databases">
        <title>Desulfobium dissulfuricans gen. nov., sp. nov., a novel mesophilic, sulfate-reducing bacterium isolated from a deep-sea hydrothermal vent.</title>
        <authorList>
            <person name="Hashimoto Y."/>
            <person name="Tame A."/>
            <person name="Sawayama S."/>
            <person name="Miyazaki J."/>
            <person name="Takai K."/>
            <person name="Nakagawa S."/>
        </authorList>
    </citation>
    <scope>NUCLEOTIDE SEQUENCE</scope>
    <source>
        <strain evidence="2">GF1</strain>
    </source>
</reference>
<evidence type="ECO:0000313" key="3">
    <source>
        <dbReference type="Proteomes" id="UP001063350"/>
    </source>
</evidence>
<dbReference type="RefSeq" id="WP_267928721.1">
    <property type="nucleotide sequence ID" value="NZ_AP024233.1"/>
</dbReference>
<evidence type="ECO:0000256" key="1">
    <source>
        <dbReference type="SAM" id="Phobius"/>
    </source>
</evidence>
<keyword evidence="1" id="KW-1133">Transmembrane helix</keyword>
<feature type="transmembrane region" description="Helical" evidence="1">
    <location>
        <begin position="20"/>
        <end position="40"/>
    </location>
</feature>
<keyword evidence="1" id="KW-0812">Transmembrane</keyword>
<keyword evidence="1" id="KW-0472">Membrane</keyword>
<evidence type="ECO:0000313" key="2">
    <source>
        <dbReference type="EMBL" id="BCO08820.1"/>
    </source>
</evidence>
<protein>
    <submittedName>
        <fullName evidence="2">Uncharacterized protein</fullName>
    </submittedName>
</protein>
<dbReference type="Proteomes" id="UP001063350">
    <property type="component" value="Chromosome"/>
</dbReference>
<dbReference type="AlphaFoldDB" id="A0A915U113"/>
<dbReference type="EMBL" id="AP024233">
    <property type="protein sequence ID" value="BCO08820.1"/>
    <property type="molecule type" value="Genomic_DNA"/>
</dbReference>
<name>A0A915U113_9BACT</name>
<proteinExistence type="predicted"/>
<keyword evidence="3" id="KW-1185">Reference proteome</keyword>
<sequence length="45" mass="4796">MTWTPLIEATMFDGIRADLLVAVGGILSLVLIVVGLGVLIKAFMH</sequence>
<accession>A0A915U113</accession>
<organism evidence="2 3">
    <name type="scientific">Desulfolithobacter dissulfuricans</name>
    <dbReference type="NCBI Taxonomy" id="2795293"/>
    <lineage>
        <taxon>Bacteria</taxon>
        <taxon>Pseudomonadati</taxon>
        <taxon>Thermodesulfobacteriota</taxon>
        <taxon>Desulfobulbia</taxon>
        <taxon>Desulfobulbales</taxon>
        <taxon>Desulfobulbaceae</taxon>
        <taxon>Desulfolithobacter</taxon>
    </lineage>
</organism>